<dbReference type="Pfam" id="PF12792">
    <property type="entry name" value="CSS-motif"/>
    <property type="match status" value="1"/>
</dbReference>
<dbReference type="GO" id="GO:0005886">
    <property type="term" value="C:plasma membrane"/>
    <property type="evidence" value="ECO:0007669"/>
    <property type="project" value="UniProtKB-SubCell"/>
</dbReference>
<keyword evidence="3" id="KW-1003">Cell membrane</keyword>
<evidence type="ECO:0000256" key="8">
    <source>
        <dbReference type="ARBA" id="ARBA00023136"/>
    </source>
</evidence>
<dbReference type="InterPro" id="IPR024744">
    <property type="entry name" value="CSS-motif_dom"/>
</dbReference>
<feature type="domain" description="EAL" evidence="12">
    <location>
        <begin position="269"/>
        <end position="521"/>
    </location>
</feature>
<evidence type="ECO:0000313" key="14">
    <source>
        <dbReference type="Proteomes" id="UP000248188"/>
    </source>
</evidence>
<dbReference type="Gene3D" id="3.20.20.450">
    <property type="entry name" value="EAL domain"/>
    <property type="match status" value="1"/>
</dbReference>
<feature type="transmembrane region" description="Helical" evidence="11">
    <location>
        <begin position="243"/>
        <end position="266"/>
    </location>
</feature>
<keyword evidence="7 11" id="KW-1133">Transmembrane helix</keyword>
<name>A0A9Q6N5A9_9PSED</name>
<comment type="catalytic activity">
    <reaction evidence="9">
        <text>3',3'-c-di-GMP + H2O = 5'-phosphoguanylyl(3'-&gt;5')guanosine + H(+)</text>
        <dbReference type="Rhea" id="RHEA:24902"/>
        <dbReference type="ChEBI" id="CHEBI:15377"/>
        <dbReference type="ChEBI" id="CHEBI:15378"/>
        <dbReference type="ChEBI" id="CHEBI:58754"/>
        <dbReference type="ChEBI" id="CHEBI:58805"/>
        <dbReference type="EC" id="3.1.4.52"/>
    </reaction>
</comment>
<sequence>MNKLGVLLLACTVGLLALLAPLSLSLYLAQKQGREAVMSSLHEVANDVLERARLQRAQINAAISQLNQQPPQAFCSSQQLQDMHRLVLGYRYIVGMAGMAGSTLLCNTLQAQTEPLALGAFSGPDPSGLRFWNKVQLPGLPDQVFAVVARDNYAAIIHPDFALDLLNQQSSVSSAFLQTRLRSIIGQRGVVKEQWVQRYSGDGKALEFEDDGYFVVIVPASNSETAALAAQSSSVVAERVRRLALIIAPLGLVLGLLLAALVAYLARRRLSLKGELQAALERDEFFIEYQPIIDLHNGRCVGAEALARWRTQGGKLISPSVFIPMAEANGLIQRITARVMEIVVRDAAELLRADERLHIAINLSSEDLKTQDAEQRLKKLSEEAGMGPRSLMVEITERGLMDPDKSRAVLLAVRANGFQVAIDDFGTGHSSLSYLATYELDYLKIDKMFVDTLGTDAPTSLVTMHIIELARSLGLQMIAEGVENPLQRDILRKHGVQYAQGWLFGRPMSIQQLREFIDQHPGDGTGDVAESQAAGGFNAG</sequence>
<evidence type="ECO:0000256" key="4">
    <source>
        <dbReference type="ARBA" id="ARBA00022636"/>
    </source>
</evidence>
<dbReference type="GO" id="GO:0071111">
    <property type="term" value="F:cyclic-guanylate-specific phosphodiesterase activity"/>
    <property type="evidence" value="ECO:0007669"/>
    <property type="project" value="UniProtKB-EC"/>
</dbReference>
<accession>A0A9Q6N5A9</accession>
<organism evidence="13 14">
    <name type="scientific">Pseudomonas protegens</name>
    <dbReference type="NCBI Taxonomy" id="380021"/>
    <lineage>
        <taxon>Bacteria</taxon>
        <taxon>Pseudomonadati</taxon>
        <taxon>Pseudomonadota</taxon>
        <taxon>Gammaproteobacteria</taxon>
        <taxon>Pseudomonadales</taxon>
        <taxon>Pseudomonadaceae</taxon>
        <taxon>Pseudomonas</taxon>
    </lineage>
</organism>
<dbReference type="PROSITE" id="PS50883">
    <property type="entry name" value="EAL"/>
    <property type="match status" value="1"/>
</dbReference>
<comment type="caution">
    <text evidence="13">The sequence shown here is derived from an EMBL/GenBank/DDBJ whole genome shotgun (WGS) entry which is preliminary data.</text>
</comment>
<evidence type="ECO:0000256" key="3">
    <source>
        <dbReference type="ARBA" id="ARBA00022475"/>
    </source>
</evidence>
<comment type="subcellular location">
    <subcellularLocation>
        <location evidence="1">Cell membrane</location>
        <topology evidence="1">Multi-pass membrane protein</topology>
    </subcellularLocation>
</comment>
<keyword evidence="4" id="KW-0973">c-di-GMP</keyword>
<dbReference type="InterPro" id="IPR035919">
    <property type="entry name" value="EAL_sf"/>
</dbReference>
<dbReference type="PANTHER" id="PTHR33121:SF79">
    <property type="entry name" value="CYCLIC DI-GMP PHOSPHODIESTERASE PDED-RELATED"/>
    <property type="match status" value="1"/>
</dbReference>
<dbReference type="EMBL" id="QJRN01000038">
    <property type="protein sequence ID" value="PYC28032.1"/>
    <property type="molecule type" value="Genomic_DNA"/>
</dbReference>
<keyword evidence="5 11" id="KW-0812">Transmembrane</keyword>
<reference evidence="13 14" key="1">
    <citation type="submission" date="2018-06" db="EMBL/GenBank/DDBJ databases">
        <title>Pseudomonas diversity within urban Lake Michigan freshwaters.</title>
        <authorList>
            <person name="Batrich M."/>
            <person name="Hatzopoulos T."/>
            <person name="Putonti C."/>
        </authorList>
    </citation>
    <scope>NUCLEOTIDE SEQUENCE [LARGE SCALE GENOMIC DNA]</scope>
    <source>
        <strain evidence="13 14">MB-090624</strain>
    </source>
</reference>
<evidence type="ECO:0000313" key="13">
    <source>
        <dbReference type="EMBL" id="PYC28032.1"/>
    </source>
</evidence>
<evidence type="ECO:0000256" key="9">
    <source>
        <dbReference type="ARBA" id="ARBA00034290"/>
    </source>
</evidence>
<evidence type="ECO:0000256" key="7">
    <source>
        <dbReference type="ARBA" id="ARBA00022989"/>
    </source>
</evidence>
<evidence type="ECO:0000256" key="6">
    <source>
        <dbReference type="ARBA" id="ARBA00022801"/>
    </source>
</evidence>
<evidence type="ECO:0000256" key="2">
    <source>
        <dbReference type="ARBA" id="ARBA00012282"/>
    </source>
</evidence>
<dbReference type="Pfam" id="PF00563">
    <property type="entry name" value="EAL"/>
    <property type="match status" value="1"/>
</dbReference>
<feature type="region of interest" description="Disordered" evidence="10">
    <location>
        <begin position="521"/>
        <end position="540"/>
    </location>
</feature>
<dbReference type="InterPro" id="IPR050706">
    <property type="entry name" value="Cyclic-di-GMP_PDE-like"/>
</dbReference>
<evidence type="ECO:0000256" key="5">
    <source>
        <dbReference type="ARBA" id="ARBA00022692"/>
    </source>
</evidence>
<dbReference type="EC" id="3.1.4.52" evidence="2"/>
<gene>
    <name evidence="13" type="ORF">DMX08_30685</name>
</gene>
<keyword evidence="6" id="KW-0378">Hydrolase</keyword>
<dbReference type="PANTHER" id="PTHR33121">
    <property type="entry name" value="CYCLIC DI-GMP PHOSPHODIESTERASE PDEF"/>
    <property type="match status" value="1"/>
</dbReference>
<evidence type="ECO:0000256" key="10">
    <source>
        <dbReference type="SAM" id="MobiDB-lite"/>
    </source>
</evidence>
<dbReference type="RefSeq" id="WP_110653758.1">
    <property type="nucleotide sequence ID" value="NZ_QJRN01000038.1"/>
</dbReference>
<dbReference type="SMART" id="SM00052">
    <property type="entry name" value="EAL"/>
    <property type="match status" value="1"/>
</dbReference>
<dbReference type="AlphaFoldDB" id="A0A9Q6N5A9"/>
<evidence type="ECO:0000256" key="1">
    <source>
        <dbReference type="ARBA" id="ARBA00004651"/>
    </source>
</evidence>
<protein>
    <recommendedName>
        <fullName evidence="2">cyclic-guanylate-specific phosphodiesterase</fullName>
        <ecNumber evidence="2">3.1.4.52</ecNumber>
    </recommendedName>
</protein>
<evidence type="ECO:0000259" key="12">
    <source>
        <dbReference type="PROSITE" id="PS50883"/>
    </source>
</evidence>
<keyword evidence="8 11" id="KW-0472">Membrane</keyword>
<dbReference type="InterPro" id="IPR001633">
    <property type="entry name" value="EAL_dom"/>
</dbReference>
<proteinExistence type="predicted"/>
<dbReference type="Proteomes" id="UP000248188">
    <property type="component" value="Unassembled WGS sequence"/>
</dbReference>
<dbReference type="CDD" id="cd01948">
    <property type="entry name" value="EAL"/>
    <property type="match status" value="1"/>
</dbReference>
<dbReference type="SUPFAM" id="SSF141868">
    <property type="entry name" value="EAL domain-like"/>
    <property type="match status" value="1"/>
</dbReference>
<evidence type="ECO:0000256" key="11">
    <source>
        <dbReference type="SAM" id="Phobius"/>
    </source>
</evidence>